<proteinExistence type="predicted"/>
<accession>A0A0B4GVZ4</accession>
<comment type="caution">
    <text evidence="1">The sequence shown here is derived from an EMBL/GenBank/DDBJ whole genome shotgun (WGS) entry which is preliminary data.</text>
</comment>
<protein>
    <submittedName>
        <fullName evidence="1">Uncharacterized protein</fullName>
    </submittedName>
</protein>
<sequence>MAETKGPHARVQDAVRNFLKNLPRGCEDHHGSNRRLKQPRKKCQATWNDWSQGLPSEQHVIKLKQRFTLPSNDNEKTVTDALDALEESRRVFDAFDRYLEDALTQENMPQENAVYFLRFHLLVVMNFLRARCQKRLGIRRRERRNPFRDEFYNKLLSKIREGVRQFYQKSGSSAELANDIDIDRLLDAADFGCKLLTNLERLFGGRINEIPFNNKTFLTLLQKCSYEGAKEYIISELKRELMQRSDEAESYWRSWDSGIISPVNMIIANLSYQLNRIEVAELLEISVPVPVADVSAPILLPVSTFDA</sequence>
<dbReference type="EMBL" id="AZNH01000128">
    <property type="protein sequence ID" value="KID81661.1"/>
    <property type="molecule type" value="Genomic_DNA"/>
</dbReference>
<gene>
    <name evidence="1" type="ORF">MGU_10993</name>
</gene>
<evidence type="ECO:0000313" key="1">
    <source>
        <dbReference type="EMBL" id="KID81661.1"/>
    </source>
</evidence>
<reference evidence="1 2" key="1">
    <citation type="journal article" date="2014" name="Proc. Natl. Acad. Sci. U.S.A.">
        <title>Trajectory and genomic determinants of fungal-pathogen speciation and host adaptation.</title>
        <authorList>
            <person name="Hu X."/>
            <person name="Xiao G."/>
            <person name="Zheng P."/>
            <person name="Shang Y."/>
            <person name="Su Y."/>
            <person name="Zhang X."/>
            <person name="Liu X."/>
            <person name="Zhan S."/>
            <person name="St Leger R.J."/>
            <person name="Wang C."/>
        </authorList>
    </citation>
    <scope>NUCLEOTIDE SEQUENCE [LARGE SCALE GENOMIC DNA]</scope>
    <source>
        <strain evidence="1 2">ARSEF 977</strain>
    </source>
</reference>
<dbReference type="Proteomes" id="UP000031192">
    <property type="component" value="Unassembled WGS sequence"/>
</dbReference>
<organism evidence="1 2">
    <name type="scientific">Metarhizium guizhouense (strain ARSEF 977)</name>
    <dbReference type="NCBI Taxonomy" id="1276136"/>
    <lineage>
        <taxon>Eukaryota</taxon>
        <taxon>Fungi</taxon>
        <taxon>Dikarya</taxon>
        <taxon>Ascomycota</taxon>
        <taxon>Pezizomycotina</taxon>
        <taxon>Sordariomycetes</taxon>
        <taxon>Hypocreomycetidae</taxon>
        <taxon>Hypocreales</taxon>
        <taxon>Clavicipitaceae</taxon>
        <taxon>Metarhizium</taxon>
    </lineage>
</organism>
<dbReference type="HOGENOM" id="CLU_090724_0_0_1"/>
<name>A0A0B4GVZ4_METGA</name>
<evidence type="ECO:0000313" key="2">
    <source>
        <dbReference type="Proteomes" id="UP000031192"/>
    </source>
</evidence>
<keyword evidence="2" id="KW-1185">Reference proteome</keyword>
<dbReference type="AlphaFoldDB" id="A0A0B4GVZ4"/>